<gene>
    <name evidence="1" type="ORF">S01H4_49250</name>
</gene>
<reference evidence="1" key="1">
    <citation type="journal article" date="2014" name="Front. Microbiol.">
        <title>High frequency of phylogenetically diverse reductive dehalogenase-homologous genes in deep subseafloor sedimentary metagenomes.</title>
        <authorList>
            <person name="Kawai M."/>
            <person name="Futagami T."/>
            <person name="Toyoda A."/>
            <person name="Takaki Y."/>
            <person name="Nishi S."/>
            <person name="Hori S."/>
            <person name="Arai W."/>
            <person name="Tsubouchi T."/>
            <person name="Morono Y."/>
            <person name="Uchiyama I."/>
            <person name="Ito T."/>
            <person name="Fujiyama A."/>
            <person name="Inagaki F."/>
            <person name="Takami H."/>
        </authorList>
    </citation>
    <scope>NUCLEOTIDE SEQUENCE</scope>
    <source>
        <strain evidence="1">Expedition CK06-06</strain>
    </source>
</reference>
<organism evidence="1">
    <name type="scientific">marine sediment metagenome</name>
    <dbReference type="NCBI Taxonomy" id="412755"/>
    <lineage>
        <taxon>unclassified sequences</taxon>
        <taxon>metagenomes</taxon>
        <taxon>ecological metagenomes</taxon>
    </lineage>
</organism>
<dbReference type="AlphaFoldDB" id="X1BQJ6"/>
<comment type="caution">
    <text evidence="1">The sequence shown here is derived from an EMBL/GenBank/DDBJ whole genome shotgun (WGS) entry which is preliminary data.</text>
</comment>
<accession>X1BQJ6</accession>
<sequence length="68" mass="7966">MKGTSVSEIHRGLTNVKKLFGSQITICRYLTPKELEIEHNLNSTEFPEKIMIEILKLRRIMEMFNDSL</sequence>
<name>X1BQJ6_9ZZZZ</name>
<dbReference type="EMBL" id="BART01027844">
    <property type="protein sequence ID" value="GAG97979.1"/>
    <property type="molecule type" value="Genomic_DNA"/>
</dbReference>
<evidence type="ECO:0000313" key="1">
    <source>
        <dbReference type="EMBL" id="GAG97979.1"/>
    </source>
</evidence>
<proteinExistence type="predicted"/>
<protein>
    <submittedName>
        <fullName evidence="1">Uncharacterized protein</fullName>
    </submittedName>
</protein>